<name>A0A4Y7KU05_PAPSO</name>
<organism evidence="1 2">
    <name type="scientific">Papaver somniferum</name>
    <name type="common">Opium poppy</name>
    <dbReference type="NCBI Taxonomy" id="3469"/>
    <lineage>
        <taxon>Eukaryota</taxon>
        <taxon>Viridiplantae</taxon>
        <taxon>Streptophyta</taxon>
        <taxon>Embryophyta</taxon>
        <taxon>Tracheophyta</taxon>
        <taxon>Spermatophyta</taxon>
        <taxon>Magnoliopsida</taxon>
        <taxon>Ranunculales</taxon>
        <taxon>Papaveraceae</taxon>
        <taxon>Papaveroideae</taxon>
        <taxon>Papaver</taxon>
    </lineage>
</organism>
<dbReference type="AlphaFoldDB" id="A0A4Y7KU05"/>
<keyword evidence="2" id="KW-1185">Reference proteome</keyword>
<dbReference type="Gramene" id="RZC75850">
    <property type="protein sequence ID" value="RZC75850"/>
    <property type="gene ID" value="C5167_000130"/>
</dbReference>
<accession>A0A4Y7KU05</accession>
<dbReference type="EMBL" id="CM010723">
    <property type="protein sequence ID" value="RZC75850.1"/>
    <property type="molecule type" value="Genomic_DNA"/>
</dbReference>
<evidence type="ECO:0000313" key="2">
    <source>
        <dbReference type="Proteomes" id="UP000316621"/>
    </source>
</evidence>
<protein>
    <submittedName>
        <fullName evidence="1">Uncharacterized protein</fullName>
    </submittedName>
</protein>
<sequence length="54" mass="6677">MRQLKFIPIVRLVLLEFCGNMFDEMSQRNVYYFENIHLMSRRFFSLNETDCRHS</sequence>
<proteinExistence type="predicted"/>
<evidence type="ECO:0000313" key="1">
    <source>
        <dbReference type="EMBL" id="RZC75850.1"/>
    </source>
</evidence>
<reference evidence="1 2" key="1">
    <citation type="journal article" date="2018" name="Science">
        <title>The opium poppy genome and morphinan production.</title>
        <authorList>
            <person name="Guo L."/>
            <person name="Winzer T."/>
            <person name="Yang X."/>
            <person name="Li Y."/>
            <person name="Ning Z."/>
            <person name="He Z."/>
            <person name="Teodor R."/>
            <person name="Lu Y."/>
            <person name="Bowser T.A."/>
            <person name="Graham I.A."/>
            <person name="Ye K."/>
        </authorList>
    </citation>
    <scope>NUCLEOTIDE SEQUENCE [LARGE SCALE GENOMIC DNA]</scope>
    <source>
        <strain evidence="2">cv. HN1</strain>
        <tissue evidence="1">Leaves</tissue>
    </source>
</reference>
<gene>
    <name evidence="1" type="ORF">C5167_000130</name>
</gene>
<dbReference type="Proteomes" id="UP000316621">
    <property type="component" value="Chromosome 9"/>
</dbReference>